<dbReference type="EMBL" id="LT635756">
    <property type="protein sequence ID" value="SGZ47497.1"/>
    <property type="molecule type" value="Genomic_DNA"/>
</dbReference>
<dbReference type="InterPro" id="IPR052594">
    <property type="entry name" value="J_domain-containing_protein"/>
</dbReference>
<feature type="compositionally biased region" description="Basic and acidic residues" evidence="2">
    <location>
        <begin position="247"/>
        <end position="259"/>
    </location>
</feature>
<evidence type="ECO:0000259" key="3">
    <source>
        <dbReference type="PROSITE" id="PS50076"/>
    </source>
</evidence>
<sequence>MDIDPYEVLQVKKSATPLDIKRSYKKLCLQYHPDKIRQLNTEHDDQYFPQIQFAYSILSDPAKRNRYDTTGSLGFSGDEDFESFDWKEYFGTVTEKISIEMIEEDRAKYQGSDEEREDILHNFEYYDGDFLRLFEVIPHLEFDEQQEQRVFDIVETALQNGDVECDDAMQKSWMKYKKSRKTKVKQKLKQMAKEAKEAEELSKTIKEKKRPCNENDLQAMIQKRNAGRLDDLISSLESKYVKKGKKRSEPDDAEFERIQAKLKKRK</sequence>
<dbReference type="Proteomes" id="UP000182334">
    <property type="component" value="Chromosome I"/>
</dbReference>
<evidence type="ECO:0000256" key="1">
    <source>
        <dbReference type="SAM" id="Coils"/>
    </source>
</evidence>
<dbReference type="GO" id="GO:0005737">
    <property type="term" value="C:cytoplasm"/>
    <property type="evidence" value="ECO:0007669"/>
    <property type="project" value="TreeGrafter"/>
</dbReference>
<gene>
    <name evidence="4" type="ORF">SAMEA4029010_CIC11G00000003052</name>
</gene>
<dbReference type="OrthoDB" id="110024at2759"/>
<feature type="region of interest" description="Disordered" evidence="2">
    <location>
        <begin position="240"/>
        <end position="266"/>
    </location>
</feature>
<dbReference type="Pfam" id="PF00226">
    <property type="entry name" value="DnaJ"/>
    <property type="match status" value="1"/>
</dbReference>
<dbReference type="CDD" id="cd06257">
    <property type="entry name" value="DnaJ"/>
    <property type="match status" value="1"/>
</dbReference>
<reference evidence="4 5" key="1">
    <citation type="submission" date="2016-10" db="EMBL/GenBank/DDBJ databases">
        <authorList>
            <person name="de Groot N.N."/>
        </authorList>
    </citation>
    <scope>NUCLEOTIDE SEQUENCE [LARGE SCALE GENOMIC DNA]</scope>
    <source>
        <strain evidence="4 5">CBS 141442</strain>
    </source>
</reference>
<dbReference type="InterPro" id="IPR018253">
    <property type="entry name" value="DnaJ_domain_CS"/>
</dbReference>
<dbReference type="GO" id="GO:0031072">
    <property type="term" value="F:heat shock protein binding"/>
    <property type="evidence" value="ECO:0007669"/>
    <property type="project" value="TreeGrafter"/>
</dbReference>
<dbReference type="InterPro" id="IPR036869">
    <property type="entry name" value="J_dom_sf"/>
</dbReference>
<evidence type="ECO:0000313" key="5">
    <source>
        <dbReference type="Proteomes" id="UP000182334"/>
    </source>
</evidence>
<evidence type="ECO:0000256" key="2">
    <source>
        <dbReference type="SAM" id="MobiDB-lite"/>
    </source>
</evidence>
<dbReference type="PROSITE" id="PS00636">
    <property type="entry name" value="DNAJ_1"/>
    <property type="match status" value="1"/>
</dbReference>
<keyword evidence="1" id="KW-0175">Coiled coil</keyword>
<proteinExistence type="predicted"/>
<protein>
    <submittedName>
        <fullName evidence="4">CIC11C00000003052</fullName>
    </submittedName>
</protein>
<dbReference type="PANTHER" id="PTHR44144:SF1">
    <property type="entry name" value="DNAJ HOMOLOG SUBFAMILY C MEMBER 9"/>
    <property type="match status" value="1"/>
</dbReference>
<dbReference type="PROSITE" id="PS50076">
    <property type="entry name" value="DNAJ_2"/>
    <property type="match status" value="1"/>
</dbReference>
<dbReference type="PRINTS" id="PR00625">
    <property type="entry name" value="JDOMAIN"/>
</dbReference>
<dbReference type="GO" id="GO:0005634">
    <property type="term" value="C:nucleus"/>
    <property type="evidence" value="ECO:0007669"/>
    <property type="project" value="TreeGrafter"/>
</dbReference>
<dbReference type="SUPFAM" id="SSF46565">
    <property type="entry name" value="Chaperone J-domain"/>
    <property type="match status" value="1"/>
</dbReference>
<dbReference type="SMART" id="SM00271">
    <property type="entry name" value="DnaJ"/>
    <property type="match status" value="1"/>
</dbReference>
<dbReference type="PANTHER" id="PTHR44144">
    <property type="entry name" value="DNAJ HOMOLOG SUBFAMILY C MEMBER 9"/>
    <property type="match status" value="1"/>
</dbReference>
<dbReference type="Pfam" id="PF23302">
    <property type="entry name" value="HTH_DNAJC9"/>
    <property type="match status" value="1"/>
</dbReference>
<dbReference type="InterPro" id="IPR001623">
    <property type="entry name" value="DnaJ_domain"/>
</dbReference>
<dbReference type="AlphaFoldDB" id="A0A1L0FTH2"/>
<dbReference type="Gene3D" id="1.10.287.110">
    <property type="entry name" value="DnaJ domain"/>
    <property type="match status" value="1"/>
</dbReference>
<evidence type="ECO:0000313" key="4">
    <source>
        <dbReference type="EMBL" id="SGZ47497.1"/>
    </source>
</evidence>
<accession>A0A1L0FTH2</accession>
<organism evidence="4 5">
    <name type="scientific">Sungouiella intermedia</name>
    <dbReference type="NCBI Taxonomy" id="45354"/>
    <lineage>
        <taxon>Eukaryota</taxon>
        <taxon>Fungi</taxon>
        <taxon>Dikarya</taxon>
        <taxon>Ascomycota</taxon>
        <taxon>Saccharomycotina</taxon>
        <taxon>Pichiomycetes</taxon>
        <taxon>Metschnikowiaceae</taxon>
        <taxon>Sungouiella</taxon>
    </lineage>
</organism>
<keyword evidence="5" id="KW-1185">Reference proteome</keyword>
<name>A0A1L0FTH2_9ASCO</name>
<dbReference type="InterPro" id="IPR056453">
    <property type="entry name" value="HTH_DNAJC9"/>
</dbReference>
<feature type="coiled-coil region" evidence="1">
    <location>
        <begin position="181"/>
        <end position="208"/>
    </location>
</feature>
<feature type="domain" description="J" evidence="3">
    <location>
        <begin position="4"/>
        <end position="71"/>
    </location>
</feature>